<accession>A0ABD0Y3B2</accession>
<dbReference type="EMBL" id="JBFDAA010000016">
    <property type="protein sequence ID" value="KAL1117480.1"/>
    <property type="molecule type" value="Genomic_DNA"/>
</dbReference>
<dbReference type="AlphaFoldDB" id="A0ABD0Y3B2"/>
<name>A0ABD0Y3B2_9HEMI</name>
<evidence type="ECO:0000313" key="2">
    <source>
        <dbReference type="EMBL" id="KAL1117480.1"/>
    </source>
</evidence>
<feature type="compositionally biased region" description="Polar residues" evidence="1">
    <location>
        <begin position="76"/>
        <end position="86"/>
    </location>
</feature>
<feature type="region of interest" description="Disordered" evidence="1">
    <location>
        <begin position="68"/>
        <end position="92"/>
    </location>
</feature>
<gene>
    <name evidence="2" type="ORF">AAG570_004805</name>
</gene>
<sequence>MVSKCRNVFGKDTKQETTEIGVRNLLPLCEKWEVYQVLGKARDLVQCGRADGGSADLAGRNLELQQQAGQPAVISTAGSADQSPNPSRRPLSHQGFFRAPTSSPWCPFFPELCAVAFLKSIVTGDETWMSHYIHENKRRLDAVFNLLE</sequence>
<comment type="caution">
    <text evidence="2">The sequence shown here is derived from an EMBL/GenBank/DDBJ whole genome shotgun (WGS) entry which is preliminary data.</text>
</comment>
<organism evidence="2 3">
    <name type="scientific">Ranatra chinensis</name>
    <dbReference type="NCBI Taxonomy" id="642074"/>
    <lineage>
        <taxon>Eukaryota</taxon>
        <taxon>Metazoa</taxon>
        <taxon>Ecdysozoa</taxon>
        <taxon>Arthropoda</taxon>
        <taxon>Hexapoda</taxon>
        <taxon>Insecta</taxon>
        <taxon>Pterygota</taxon>
        <taxon>Neoptera</taxon>
        <taxon>Paraneoptera</taxon>
        <taxon>Hemiptera</taxon>
        <taxon>Heteroptera</taxon>
        <taxon>Panheteroptera</taxon>
        <taxon>Nepomorpha</taxon>
        <taxon>Nepidae</taxon>
        <taxon>Ranatrinae</taxon>
        <taxon>Ranatra</taxon>
    </lineage>
</organism>
<proteinExistence type="predicted"/>
<dbReference type="Proteomes" id="UP001558652">
    <property type="component" value="Unassembled WGS sequence"/>
</dbReference>
<evidence type="ECO:0000256" key="1">
    <source>
        <dbReference type="SAM" id="MobiDB-lite"/>
    </source>
</evidence>
<protein>
    <submittedName>
        <fullName evidence="2">Uncharacterized protein</fullName>
    </submittedName>
</protein>
<reference evidence="2 3" key="1">
    <citation type="submission" date="2024-07" db="EMBL/GenBank/DDBJ databases">
        <title>Chromosome-level genome assembly of the water stick insect Ranatra chinensis (Heteroptera: Nepidae).</title>
        <authorList>
            <person name="Liu X."/>
        </authorList>
    </citation>
    <scope>NUCLEOTIDE SEQUENCE [LARGE SCALE GENOMIC DNA]</scope>
    <source>
        <strain evidence="2">Cailab_2021Rc</strain>
        <tissue evidence="2">Muscle</tissue>
    </source>
</reference>
<evidence type="ECO:0000313" key="3">
    <source>
        <dbReference type="Proteomes" id="UP001558652"/>
    </source>
</evidence>
<keyword evidence="3" id="KW-1185">Reference proteome</keyword>